<dbReference type="AlphaFoldDB" id="A0AB34FBX5"/>
<dbReference type="EMBL" id="JAQHRD010000028">
    <property type="protein sequence ID" value="KAJ6436174.1"/>
    <property type="molecule type" value="Genomic_DNA"/>
</dbReference>
<dbReference type="InterPro" id="IPR024983">
    <property type="entry name" value="CHAT_dom"/>
</dbReference>
<comment type="caution">
    <text evidence="2">The sequence shown here is derived from an EMBL/GenBank/DDBJ whole genome shotgun (WGS) entry which is preliminary data.</text>
</comment>
<dbReference type="Proteomes" id="UP001163105">
    <property type="component" value="Unassembled WGS sequence"/>
</dbReference>
<gene>
    <name evidence="2" type="ORF">O9K51_11302</name>
</gene>
<protein>
    <submittedName>
        <fullName evidence="2">TPR Domain containing protein</fullName>
    </submittedName>
</protein>
<evidence type="ECO:0000259" key="1">
    <source>
        <dbReference type="Pfam" id="PF12770"/>
    </source>
</evidence>
<reference evidence="2" key="1">
    <citation type="submission" date="2023-01" db="EMBL/GenBank/DDBJ databases">
        <title>The growth and conidiation of Purpureocillium lavendulum are regulated by nitrogen source and histone H3K14 acetylation.</title>
        <authorList>
            <person name="Tang P."/>
            <person name="Han J."/>
            <person name="Zhang C."/>
            <person name="Tang P."/>
            <person name="Qi F."/>
            <person name="Zhang K."/>
            <person name="Liang L."/>
        </authorList>
    </citation>
    <scope>NUCLEOTIDE SEQUENCE</scope>
    <source>
        <strain evidence="2">YMF1.00683</strain>
    </source>
</reference>
<sequence length="127" mass="13543">MDRARITKGTKVSLLTATMPTTPADALHLGAGTQCDLPGVMMEEKHVRELVAGTIPVEALPSPSVALVIDKMRDCSIAHFACHGSTDHADPSNSGLILQRQDDHGLKQDRLTVRRVSELSLAGAHIA</sequence>
<name>A0AB34FBX5_9HYPO</name>
<evidence type="ECO:0000313" key="3">
    <source>
        <dbReference type="Proteomes" id="UP001163105"/>
    </source>
</evidence>
<proteinExistence type="predicted"/>
<keyword evidence="3" id="KW-1185">Reference proteome</keyword>
<dbReference type="Pfam" id="PF12770">
    <property type="entry name" value="CHAT"/>
    <property type="match status" value="1"/>
</dbReference>
<evidence type="ECO:0000313" key="2">
    <source>
        <dbReference type="EMBL" id="KAJ6436174.1"/>
    </source>
</evidence>
<organism evidence="2 3">
    <name type="scientific">Purpureocillium lavendulum</name>
    <dbReference type="NCBI Taxonomy" id="1247861"/>
    <lineage>
        <taxon>Eukaryota</taxon>
        <taxon>Fungi</taxon>
        <taxon>Dikarya</taxon>
        <taxon>Ascomycota</taxon>
        <taxon>Pezizomycotina</taxon>
        <taxon>Sordariomycetes</taxon>
        <taxon>Hypocreomycetidae</taxon>
        <taxon>Hypocreales</taxon>
        <taxon>Ophiocordycipitaceae</taxon>
        <taxon>Purpureocillium</taxon>
    </lineage>
</organism>
<accession>A0AB34FBX5</accession>
<feature type="domain" description="CHAT" evidence="1">
    <location>
        <begin position="32"/>
        <end position="124"/>
    </location>
</feature>